<dbReference type="OrthoDB" id="8763200at2"/>
<evidence type="ECO:0000313" key="7">
    <source>
        <dbReference type="EMBL" id="RQH00136.1"/>
    </source>
</evidence>
<evidence type="ECO:0000259" key="6">
    <source>
        <dbReference type="Pfam" id="PF14464"/>
    </source>
</evidence>
<proteinExistence type="predicted"/>
<comment type="caution">
    <text evidence="7">The sequence shown here is derived from an EMBL/GenBank/DDBJ whole genome shotgun (WGS) entry which is preliminary data.</text>
</comment>
<evidence type="ECO:0000256" key="5">
    <source>
        <dbReference type="ARBA" id="ARBA00023049"/>
    </source>
</evidence>
<dbReference type="Gene3D" id="3.40.140.10">
    <property type="entry name" value="Cytidine Deaminase, domain 2"/>
    <property type="match status" value="1"/>
</dbReference>
<organism evidence="7 8">
    <name type="scientific">Paraburkholderia dinghuensis</name>
    <dbReference type="NCBI Taxonomy" id="2305225"/>
    <lineage>
        <taxon>Bacteria</taxon>
        <taxon>Pseudomonadati</taxon>
        <taxon>Pseudomonadota</taxon>
        <taxon>Betaproteobacteria</taxon>
        <taxon>Burkholderiales</taxon>
        <taxon>Burkholderiaceae</taxon>
        <taxon>Paraburkholderia</taxon>
    </lineage>
</organism>
<reference evidence="7 8" key="1">
    <citation type="submission" date="2018-11" db="EMBL/GenBank/DDBJ databases">
        <title>Paraburkholderia sp. DHOA04, isolated from soil.</title>
        <authorList>
            <person name="Gao Z.-H."/>
            <person name="Qiu L.-H."/>
            <person name="Fu J.-C."/>
        </authorList>
    </citation>
    <scope>NUCLEOTIDE SEQUENCE [LARGE SCALE GENOMIC DNA]</scope>
    <source>
        <strain evidence="7 8">DHOA04</strain>
    </source>
</reference>
<dbReference type="Proteomes" id="UP000272778">
    <property type="component" value="Unassembled WGS sequence"/>
</dbReference>
<evidence type="ECO:0000256" key="3">
    <source>
        <dbReference type="ARBA" id="ARBA00022801"/>
    </source>
</evidence>
<dbReference type="AlphaFoldDB" id="A0A3N6PM53"/>
<evidence type="ECO:0000313" key="8">
    <source>
        <dbReference type="Proteomes" id="UP000272778"/>
    </source>
</evidence>
<protein>
    <recommendedName>
        <fullName evidence="6">JAB domain-containing protein</fullName>
    </recommendedName>
</protein>
<dbReference type="Pfam" id="PF14464">
    <property type="entry name" value="Prok-JAB"/>
    <property type="match status" value="1"/>
</dbReference>
<dbReference type="RefSeq" id="WP_124153871.1">
    <property type="nucleotide sequence ID" value="NZ_RQIS01000030.1"/>
</dbReference>
<keyword evidence="2" id="KW-0479">Metal-binding</keyword>
<keyword evidence="4" id="KW-0862">Zinc</keyword>
<dbReference type="SUPFAM" id="SSF102712">
    <property type="entry name" value="JAB1/MPN domain"/>
    <property type="match status" value="1"/>
</dbReference>
<gene>
    <name evidence="7" type="ORF">D1Y85_25575</name>
</gene>
<sequence>MPEPLILRHPFCEDARILIEPVVLTTLARFRQTSFSAPESGGILMGYRRGGHLHVTKMTTPQAGDTQHRYGFLRQAPCHQKIALEQWKAQRETMDYVGEWHTHPEPSPTPSSIDTSAWRKICAMKREPMVFVIAGTHNLLWVGVGHGGALRGEMAQANLEAGSHP</sequence>
<dbReference type="GO" id="GO:0008237">
    <property type="term" value="F:metallopeptidase activity"/>
    <property type="evidence" value="ECO:0007669"/>
    <property type="project" value="UniProtKB-KW"/>
</dbReference>
<evidence type="ECO:0000256" key="4">
    <source>
        <dbReference type="ARBA" id="ARBA00022833"/>
    </source>
</evidence>
<dbReference type="EMBL" id="RQIS01000030">
    <property type="protein sequence ID" value="RQH00136.1"/>
    <property type="molecule type" value="Genomic_DNA"/>
</dbReference>
<evidence type="ECO:0000256" key="1">
    <source>
        <dbReference type="ARBA" id="ARBA00022670"/>
    </source>
</evidence>
<accession>A0A3N6PM53</accession>
<dbReference type="GO" id="GO:0006508">
    <property type="term" value="P:proteolysis"/>
    <property type="evidence" value="ECO:0007669"/>
    <property type="project" value="UniProtKB-KW"/>
</dbReference>
<keyword evidence="5" id="KW-0482">Metalloprotease</keyword>
<evidence type="ECO:0000256" key="2">
    <source>
        <dbReference type="ARBA" id="ARBA00022723"/>
    </source>
</evidence>
<keyword evidence="3" id="KW-0378">Hydrolase</keyword>
<dbReference type="GO" id="GO:0046872">
    <property type="term" value="F:metal ion binding"/>
    <property type="evidence" value="ECO:0007669"/>
    <property type="project" value="UniProtKB-KW"/>
</dbReference>
<feature type="domain" description="JAB" evidence="6">
    <location>
        <begin position="37"/>
        <end position="136"/>
    </location>
</feature>
<dbReference type="InterPro" id="IPR028090">
    <property type="entry name" value="JAB_dom_prok"/>
</dbReference>
<name>A0A3N6PM53_9BURK</name>
<keyword evidence="8" id="KW-1185">Reference proteome</keyword>
<keyword evidence="1" id="KW-0645">Protease</keyword>